<dbReference type="InterPro" id="IPR002821">
    <property type="entry name" value="Hydantoinase_A"/>
</dbReference>
<organism evidence="2 3">
    <name type="scientific">Aquisphaera giovannonii</name>
    <dbReference type="NCBI Taxonomy" id="406548"/>
    <lineage>
        <taxon>Bacteria</taxon>
        <taxon>Pseudomonadati</taxon>
        <taxon>Planctomycetota</taxon>
        <taxon>Planctomycetia</taxon>
        <taxon>Isosphaerales</taxon>
        <taxon>Isosphaeraceae</taxon>
        <taxon>Aquisphaera</taxon>
    </lineage>
</organism>
<evidence type="ECO:0000313" key="3">
    <source>
        <dbReference type="Proteomes" id="UP000324233"/>
    </source>
</evidence>
<evidence type="ECO:0000313" key="2">
    <source>
        <dbReference type="EMBL" id="QEH37345.1"/>
    </source>
</evidence>
<name>A0A5B9WBD2_9BACT</name>
<dbReference type="Proteomes" id="UP000324233">
    <property type="component" value="Chromosome"/>
</dbReference>
<gene>
    <name evidence="2" type="ORF">OJF2_59350</name>
</gene>
<dbReference type="InterPro" id="IPR002756">
    <property type="entry name" value="MfnF"/>
</dbReference>
<dbReference type="OrthoDB" id="1792672at2"/>
<evidence type="ECO:0000259" key="1">
    <source>
        <dbReference type="Pfam" id="PF01968"/>
    </source>
</evidence>
<dbReference type="EMBL" id="CP042997">
    <property type="protein sequence ID" value="QEH37345.1"/>
    <property type="molecule type" value="Genomic_DNA"/>
</dbReference>
<dbReference type="NCBIfam" id="TIGR03123">
    <property type="entry name" value="one_C_unchar_1"/>
    <property type="match status" value="1"/>
</dbReference>
<reference evidence="2 3" key="1">
    <citation type="submission" date="2019-08" db="EMBL/GenBank/DDBJ databases">
        <title>Deep-cultivation of Planctomycetes and their phenomic and genomic characterization uncovers novel biology.</title>
        <authorList>
            <person name="Wiegand S."/>
            <person name="Jogler M."/>
            <person name="Boedeker C."/>
            <person name="Pinto D."/>
            <person name="Vollmers J."/>
            <person name="Rivas-Marin E."/>
            <person name="Kohn T."/>
            <person name="Peeters S.H."/>
            <person name="Heuer A."/>
            <person name="Rast P."/>
            <person name="Oberbeckmann S."/>
            <person name="Bunk B."/>
            <person name="Jeske O."/>
            <person name="Meyerdierks A."/>
            <person name="Storesund J.E."/>
            <person name="Kallscheuer N."/>
            <person name="Luecker S."/>
            <person name="Lage O.M."/>
            <person name="Pohl T."/>
            <person name="Merkel B.J."/>
            <person name="Hornburger P."/>
            <person name="Mueller R.-W."/>
            <person name="Bruemmer F."/>
            <person name="Labrenz M."/>
            <person name="Spormann A.M."/>
            <person name="Op den Camp H."/>
            <person name="Overmann J."/>
            <person name="Amann R."/>
            <person name="Jetten M.S.M."/>
            <person name="Mascher T."/>
            <person name="Medema M.H."/>
            <person name="Devos D.P."/>
            <person name="Kaster A.-K."/>
            <person name="Ovreas L."/>
            <person name="Rohde M."/>
            <person name="Galperin M.Y."/>
            <person name="Jogler C."/>
        </authorList>
    </citation>
    <scope>NUCLEOTIDE SEQUENCE [LARGE SCALE GENOMIC DNA]</scope>
    <source>
        <strain evidence="2 3">OJF2</strain>
    </source>
</reference>
<dbReference type="Gene3D" id="3.30.420.40">
    <property type="match status" value="1"/>
</dbReference>
<sequence>MQKDPDPSTTAWLALDVGGANLKAAHQSGDVATSPFEVWKRPEGLAAALAELAGSLPEYGRVALTMTAELCDCFRTKADGVRAVLEAVESAAGGRPVWTWGTDGRFHDVASIRREPAAAAASNWLALASVAAGIAGNRPGILIDVGSTTTDLIPLDRGAVAARGRSDPERLRTGELVYAGVRRTPVCALATELSPRGGEPIGLAAELFATTLDVFLTTGDIPEDPGDLATADGRPATIDAARDRLARMIGDDREGVAPADALALARAAEACLLDRLARAARRLCAATIGEPDVILVSGSGEFLARRVADAAFGHGPARIGLSESWGPAGSTAACACALLRLAAARDASAVTAGGGRRD</sequence>
<accession>A0A5B9WBD2</accession>
<keyword evidence="3" id="KW-1185">Reference proteome</keyword>
<feature type="domain" description="Hydantoinase A/oxoprolinase" evidence="1">
    <location>
        <begin position="63"/>
        <end position="310"/>
    </location>
</feature>
<dbReference type="KEGG" id="agv:OJF2_59350"/>
<dbReference type="Pfam" id="PF01968">
    <property type="entry name" value="Hydantoinase_A"/>
    <property type="match status" value="1"/>
</dbReference>
<dbReference type="Gene3D" id="3.30.420.190">
    <property type="entry name" value="conserved archaeal protein q6m145"/>
    <property type="match status" value="1"/>
</dbReference>
<dbReference type="AlphaFoldDB" id="A0A5B9WBD2"/>
<dbReference type="GO" id="GO:0016787">
    <property type="term" value="F:hydrolase activity"/>
    <property type="evidence" value="ECO:0007669"/>
    <property type="project" value="InterPro"/>
</dbReference>
<proteinExistence type="predicted"/>
<dbReference type="RefSeq" id="WP_148596917.1">
    <property type="nucleotide sequence ID" value="NZ_CP042997.1"/>
</dbReference>
<protein>
    <submittedName>
        <fullName evidence="2">Hydantoinase/oxoprolinase</fullName>
    </submittedName>
</protein>